<reference evidence="1" key="1">
    <citation type="journal article" date="2017" name="Nature">
        <title>The genome of Chenopodium quinoa.</title>
        <authorList>
            <person name="Jarvis D.E."/>
            <person name="Ho Y.S."/>
            <person name="Lightfoot D.J."/>
            <person name="Schmoeckel S.M."/>
            <person name="Li B."/>
            <person name="Borm T.J.A."/>
            <person name="Ohyanagi H."/>
            <person name="Mineta K."/>
            <person name="Michell C.T."/>
            <person name="Saber N."/>
            <person name="Kharbatia N.M."/>
            <person name="Rupper R.R."/>
            <person name="Sharp A.R."/>
            <person name="Dally N."/>
            <person name="Boughton B.A."/>
            <person name="Woo Y.H."/>
            <person name="Gao G."/>
            <person name="Schijlen E.G.W.M."/>
            <person name="Guo X."/>
            <person name="Momin A.A."/>
            <person name="Negrao S."/>
            <person name="Al-Babili S."/>
            <person name="Gehring C."/>
            <person name="Roessner U."/>
            <person name="Jung C."/>
            <person name="Murphy K."/>
            <person name="Arold S.T."/>
            <person name="Gojobori T."/>
            <person name="van der Linden C.G."/>
            <person name="van Loo E.N."/>
            <person name="Jellen E.N."/>
            <person name="Maughan P.J."/>
            <person name="Tester M."/>
        </authorList>
    </citation>
    <scope>NUCLEOTIDE SEQUENCE [LARGE SCALE GENOMIC DNA]</scope>
    <source>
        <strain evidence="1">cv. PI 614886</strain>
    </source>
</reference>
<name>A0A803LYW8_CHEQI</name>
<keyword evidence="2" id="KW-1185">Reference proteome</keyword>
<evidence type="ECO:0000313" key="2">
    <source>
        <dbReference type="Proteomes" id="UP000596660"/>
    </source>
</evidence>
<reference evidence="1" key="2">
    <citation type="submission" date="2021-03" db="UniProtKB">
        <authorList>
            <consortium name="EnsemblPlants"/>
        </authorList>
    </citation>
    <scope>IDENTIFICATION</scope>
</reference>
<accession>A0A803LYW8</accession>
<protein>
    <submittedName>
        <fullName evidence="1">Uncharacterized protein</fullName>
    </submittedName>
</protein>
<proteinExistence type="predicted"/>
<dbReference type="Proteomes" id="UP000596660">
    <property type="component" value="Unplaced"/>
</dbReference>
<organism evidence="1 2">
    <name type="scientific">Chenopodium quinoa</name>
    <name type="common">Quinoa</name>
    <dbReference type="NCBI Taxonomy" id="63459"/>
    <lineage>
        <taxon>Eukaryota</taxon>
        <taxon>Viridiplantae</taxon>
        <taxon>Streptophyta</taxon>
        <taxon>Embryophyta</taxon>
        <taxon>Tracheophyta</taxon>
        <taxon>Spermatophyta</taxon>
        <taxon>Magnoliopsida</taxon>
        <taxon>eudicotyledons</taxon>
        <taxon>Gunneridae</taxon>
        <taxon>Pentapetalae</taxon>
        <taxon>Caryophyllales</taxon>
        <taxon>Chenopodiaceae</taxon>
        <taxon>Chenopodioideae</taxon>
        <taxon>Atripliceae</taxon>
        <taxon>Chenopodium</taxon>
    </lineage>
</organism>
<evidence type="ECO:0000313" key="1">
    <source>
        <dbReference type="EnsemblPlants" id="AUR62020669-RA:cds"/>
    </source>
</evidence>
<sequence length="92" mass="10352">MGLKGIDEEINLLVYILSEATVLDELCVSVRNKGETKEAQVWNAYSFSNLLFMLPRVSSTCEIVFSDGHMRASSKFDKNGNLTLDIIQCNFE</sequence>
<dbReference type="AlphaFoldDB" id="A0A803LYW8"/>
<dbReference type="EnsemblPlants" id="AUR62020669-RA">
    <property type="protein sequence ID" value="AUR62020669-RA:cds"/>
    <property type="gene ID" value="AUR62020669"/>
</dbReference>
<dbReference type="Gramene" id="AUR62020669-RA">
    <property type="protein sequence ID" value="AUR62020669-RA:cds"/>
    <property type="gene ID" value="AUR62020669"/>
</dbReference>